<dbReference type="Proteomes" id="UP000516437">
    <property type="component" value="Chromosome 6"/>
</dbReference>
<comment type="caution">
    <text evidence="4">The sequence shown here is derived from an EMBL/GenBank/DDBJ whole genome shotgun (WGS) entry which is preliminary data.</text>
</comment>
<gene>
    <name evidence="4" type="ORF">CJ030_MR6G019748</name>
    <name evidence="3" type="ORF">CJ030_MR6G019754</name>
</gene>
<evidence type="ECO:0000313" key="5">
    <source>
        <dbReference type="Proteomes" id="UP000516437"/>
    </source>
</evidence>
<feature type="compositionally biased region" description="Pro residues" evidence="1">
    <location>
        <begin position="660"/>
        <end position="669"/>
    </location>
</feature>
<dbReference type="Pfam" id="PF25874">
    <property type="entry name" value="WHD_plant_repro"/>
    <property type="match status" value="1"/>
</dbReference>
<reference evidence="4 5" key="2">
    <citation type="journal article" date="2019" name="Plant Biotechnol. J.">
        <title>The red bayberry genome and genetic basis of sex determination.</title>
        <authorList>
            <person name="Jia H.M."/>
            <person name="Jia H.J."/>
            <person name="Cai Q.L."/>
            <person name="Wang Y."/>
            <person name="Zhao H.B."/>
            <person name="Yang W.F."/>
            <person name="Wang G.Y."/>
            <person name="Li Y.H."/>
            <person name="Zhan D.L."/>
            <person name="Shen Y.T."/>
            <person name="Niu Q.F."/>
            <person name="Chang L."/>
            <person name="Qiu J."/>
            <person name="Zhao L."/>
            <person name="Xie H.B."/>
            <person name="Fu W.Y."/>
            <person name="Jin J."/>
            <person name="Li X.W."/>
            <person name="Jiao Y."/>
            <person name="Zhou C.C."/>
            <person name="Tu T."/>
            <person name="Chai C.Y."/>
            <person name="Gao J.L."/>
            <person name="Fan L.J."/>
            <person name="van de Weg E."/>
            <person name="Wang J.Y."/>
            <person name="Gao Z.S."/>
        </authorList>
    </citation>
    <scope>NUCLEOTIDE SEQUENCE [LARGE SCALE GENOMIC DNA]</scope>
    <source>
        <tissue evidence="4">Leaves</tissue>
    </source>
</reference>
<feature type="region of interest" description="Disordered" evidence="1">
    <location>
        <begin position="654"/>
        <end position="675"/>
    </location>
</feature>
<protein>
    <submittedName>
        <fullName evidence="4">Protein DYAD</fullName>
    </submittedName>
</protein>
<sequence>MEESSCEFDNAAAEETVYLEKQAERLSLARHALAAGSSICALLEASEAIEHIKVGSFYEIDHSKLTPQTPDQLKPIRVVMVSEKTELQVAVRFPSTYSLRTHFSDGTCRKPEGKKLPALNEKHTMDSALAGDALYRRIHTQEIAEKGNSWNFWVVPSMAAETDSGPALRTRPKNEVSGKGLCRSELKLTGMVQWGKRRQVRFLGTEGERKVETLSMKVKDEEERKGKERKDGDKDEVVEVEGAAGKELPSKSRKNLKRKCHGSNTAQKPKRAKHEKQYQIQVNNQKKRKNLKNSIERWSVERYKLAEENMLKILKATGAVFGNPILRPALRTEARKLIGDTGLLDHLLKHMAGKVAPGGTERFRRRHNAEGAMEYWLESADLLNIRKEVGIQDPYWTPPPGWKPGDNPSQDPICARELRELKEEIAKMKKDMQELMTKEQKDNLGIVATPNSSVTSLNWDYEGSLIPLKEMYTELSHRKAKIEKQLIEISLSLSGMEEQFRMLKSSATLSESEAQLPLLMGSPPTPSDAERETKELEQENKSESKSSEKQEEDKGTDKAAVTATEDKAAKIERLRSGFRICRPQGTFLWPNMAMSPQSTVHFDDLLVVPTPPSTSSTTSAPHLLPQRNSQLGPYPDSPVKPLAERLPISNAILNGVSKPLPSPPPPPETPNTTAKSSLINLNELPRIQQSDAAFCGTITYQRRQQSVSISLPRPLGSFRTVRLNLFNVGAFKLYIQVAMTKNEDGTESKDKTMTRDCDEQFQQITAPCGCFSSTSNSSWLPSGDGWWLALATSNTSVDRSNRG</sequence>
<dbReference type="InterPro" id="IPR044221">
    <property type="entry name" value="DYAD/AMEIOTIC1"/>
</dbReference>
<feature type="region of interest" description="Disordered" evidence="1">
    <location>
        <begin position="515"/>
        <end position="564"/>
    </location>
</feature>
<name>A0A6A1VDS9_9ROSI</name>
<dbReference type="InterPro" id="IPR059080">
    <property type="entry name" value="WHD_PTC1"/>
</dbReference>
<feature type="region of interest" description="Disordered" evidence="1">
    <location>
        <begin position="215"/>
        <end position="276"/>
    </location>
</feature>
<evidence type="ECO:0000259" key="2">
    <source>
        <dbReference type="Pfam" id="PF25874"/>
    </source>
</evidence>
<evidence type="ECO:0000313" key="4">
    <source>
        <dbReference type="EMBL" id="KAB1210861.1"/>
    </source>
</evidence>
<dbReference type="GO" id="GO:0051177">
    <property type="term" value="P:meiotic sister chromatid cohesion"/>
    <property type="evidence" value="ECO:0007669"/>
    <property type="project" value="InterPro"/>
</dbReference>
<dbReference type="GO" id="GO:0007131">
    <property type="term" value="P:reciprocal meiotic recombination"/>
    <property type="evidence" value="ECO:0007669"/>
    <property type="project" value="InterPro"/>
</dbReference>
<evidence type="ECO:0000256" key="1">
    <source>
        <dbReference type="SAM" id="MobiDB-lite"/>
    </source>
</evidence>
<dbReference type="EMBL" id="RXIC02000024">
    <property type="protein sequence ID" value="KAB1210861.1"/>
    <property type="molecule type" value="Genomic_DNA"/>
</dbReference>
<dbReference type="EMBL" id="RXIC02000024">
    <property type="protein sequence ID" value="KAB1210855.1"/>
    <property type="molecule type" value="Genomic_DNA"/>
</dbReference>
<dbReference type="PANTHER" id="PTHR46740:SF2">
    <property type="entry name" value="PROTEIN DYAD"/>
    <property type="match status" value="1"/>
</dbReference>
<feature type="compositionally biased region" description="Basic residues" evidence="1">
    <location>
        <begin position="251"/>
        <end position="261"/>
    </location>
</feature>
<evidence type="ECO:0000313" key="3">
    <source>
        <dbReference type="EMBL" id="KAB1210855.1"/>
    </source>
</evidence>
<dbReference type="PANTHER" id="PTHR46740">
    <property type="entry name" value="PROTEIN DYAD"/>
    <property type="match status" value="1"/>
</dbReference>
<proteinExistence type="predicted"/>
<dbReference type="OrthoDB" id="515863at2759"/>
<reference evidence="4" key="3">
    <citation type="submission" date="2019-09" db="EMBL/GenBank/DDBJ databases">
        <authorList>
            <person name="Gao Z."/>
        </authorList>
    </citation>
    <scope>NUCLEOTIDE SEQUENCE</scope>
    <source>
        <tissue evidence="4">Leaves</tissue>
    </source>
</reference>
<organism evidence="4 5">
    <name type="scientific">Morella rubra</name>
    <name type="common">Chinese bayberry</name>
    <dbReference type="NCBI Taxonomy" id="262757"/>
    <lineage>
        <taxon>Eukaryota</taxon>
        <taxon>Viridiplantae</taxon>
        <taxon>Streptophyta</taxon>
        <taxon>Embryophyta</taxon>
        <taxon>Tracheophyta</taxon>
        <taxon>Spermatophyta</taxon>
        <taxon>Magnoliopsida</taxon>
        <taxon>eudicotyledons</taxon>
        <taxon>Gunneridae</taxon>
        <taxon>Pentapetalae</taxon>
        <taxon>rosids</taxon>
        <taxon>fabids</taxon>
        <taxon>Fagales</taxon>
        <taxon>Myricaceae</taxon>
        <taxon>Morella</taxon>
    </lineage>
</organism>
<feature type="domain" description="PTC1-like winged helix-turn-helix" evidence="2">
    <location>
        <begin position="297"/>
        <end position="379"/>
    </location>
</feature>
<feature type="compositionally biased region" description="Basic and acidic residues" evidence="1">
    <location>
        <begin position="528"/>
        <end position="557"/>
    </location>
</feature>
<accession>A0A6A1VDS9</accession>
<reference evidence="4" key="1">
    <citation type="submission" date="2018-07" db="EMBL/GenBank/DDBJ databases">
        <authorList>
            <person name="Gao Z.-S."/>
            <person name="Jia H.-M."/>
            <person name="Jia H.-J."/>
            <person name="Cai Q.-L."/>
            <person name="Wang Y."/>
            <person name="Zhao H.-B."/>
        </authorList>
    </citation>
    <scope>NUCLEOTIDE SEQUENCE</scope>
    <source>
        <tissue evidence="4">Leaves</tissue>
    </source>
</reference>
<keyword evidence="5" id="KW-1185">Reference proteome</keyword>
<dbReference type="AlphaFoldDB" id="A0A6A1VDS9"/>
<feature type="compositionally biased region" description="Basic and acidic residues" evidence="1">
    <location>
        <begin position="215"/>
        <end position="237"/>
    </location>
</feature>